<dbReference type="EMBL" id="BKCJ010000149">
    <property type="protein sequence ID" value="GEU30341.1"/>
    <property type="molecule type" value="Genomic_DNA"/>
</dbReference>
<keyword evidence="2" id="KW-0347">Helicase</keyword>
<evidence type="ECO:0000259" key="1">
    <source>
        <dbReference type="Pfam" id="PF14214"/>
    </source>
</evidence>
<dbReference type="InterPro" id="IPR025476">
    <property type="entry name" value="Helitron_helicase-like"/>
</dbReference>
<name>A0A6L2J0R6_TANCI</name>
<keyword evidence="2" id="KW-0067">ATP-binding</keyword>
<dbReference type="PANTHER" id="PTHR45786">
    <property type="entry name" value="DNA BINDING PROTEIN-LIKE"/>
    <property type="match status" value="1"/>
</dbReference>
<keyword evidence="2" id="KW-0547">Nucleotide-binding</keyword>
<accession>A0A6L2J0R6</accession>
<dbReference type="AlphaFoldDB" id="A0A6L2J0R6"/>
<comment type="caution">
    <text evidence="2">The sequence shown here is derived from an EMBL/GenBank/DDBJ whole genome shotgun (WGS) entry which is preliminary data.</text>
</comment>
<dbReference type="GO" id="GO:0004386">
    <property type="term" value="F:helicase activity"/>
    <property type="evidence" value="ECO:0007669"/>
    <property type="project" value="UniProtKB-KW"/>
</dbReference>
<dbReference type="PANTHER" id="PTHR45786:SF74">
    <property type="entry name" value="ATP-DEPENDENT DNA HELICASE"/>
    <property type="match status" value="1"/>
</dbReference>
<protein>
    <submittedName>
        <fullName evidence="2">Helicase-like protein</fullName>
    </submittedName>
</protein>
<dbReference type="Pfam" id="PF14214">
    <property type="entry name" value="Helitron_like_N"/>
    <property type="match status" value="1"/>
</dbReference>
<proteinExistence type="predicted"/>
<organism evidence="2">
    <name type="scientific">Tanacetum cinerariifolium</name>
    <name type="common">Dalmatian daisy</name>
    <name type="synonym">Chrysanthemum cinerariifolium</name>
    <dbReference type="NCBI Taxonomy" id="118510"/>
    <lineage>
        <taxon>Eukaryota</taxon>
        <taxon>Viridiplantae</taxon>
        <taxon>Streptophyta</taxon>
        <taxon>Embryophyta</taxon>
        <taxon>Tracheophyta</taxon>
        <taxon>Spermatophyta</taxon>
        <taxon>Magnoliopsida</taxon>
        <taxon>eudicotyledons</taxon>
        <taxon>Gunneridae</taxon>
        <taxon>Pentapetalae</taxon>
        <taxon>asterids</taxon>
        <taxon>campanulids</taxon>
        <taxon>Asterales</taxon>
        <taxon>Asteraceae</taxon>
        <taxon>Asteroideae</taxon>
        <taxon>Anthemideae</taxon>
        <taxon>Anthemidinae</taxon>
        <taxon>Tanacetum</taxon>
    </lineage>
</organism>
<feature type="domain" description="Helitron helicase-like" evidence="1">
    <location>
        <begin position="632"/>
        <end position="728"/>
    </location>
</feature>
<evidence type="ECO:0000313" key="2">
    <source>
        <dbReference type="EMBL" id="GEU30341.1"/>
    </source>
</evidence>
<reference evidence="2" key="1">
    <citation type="journal article" date="2019" name="Sci. Rep.">
        <title>Draft genome of Tanacetum cinerariifolium, the natural source of mosquito coil.</title>
        <authorList>
            <person name="Yamashiro T."/>
            <person name="Shiraishi A."/>
            <person name="Satake H."/>
            <person name="Nakayama K."/>
        </authorList>
    </citation>
    <scope>NUCLEOTIDE SEQUENCE</scope>
</reference>
<sequence>MPLKPVDNVSFNQTSLIVHLKHLKAVGRMSKSLSVSRNEPELMLNQMELGATGTIVVMICRMWDVNSSTGRYLSTDFIVSDKEALRIVCFLSYVSTIPDMLYLSSTSPSLIIDDEKIPVLKRLKHDDSSGLELTKEVLPSDNTLPKPKTLENLLMWARNRKYDSATFHCDVKIDKIRTKNEAVEHKDIFINPHYVHVQLPTCRHRLEIKISDDTAEVVVVLFDETSTSLLKCFGSAMVASQAQRIITDDVVEGGSNSDMVAAKADSKSPEVESLNKNLLLSTPYKPTEEKKHRRLEKLEDSDVEESFVADISPKEMPWGVLSTPRKKEDMNSDSNHLNLPSLSNILHTSMTIHSNAIVRRDGNIHSFCGLKLSDIHTPHTGTEVSYHSLGAPSYQCHNCNATMWYEERNNKGKRITNPTFSLCCQEGKVLLPQFIETPEPLRRLLDYIEPATSRFRDHIRVYNGMFCFTSFRARIDHSINVGRGLYTFCINSQNYHRIGSLLPQEGTQPRYPQLWFFDTQNELRNRLNAFIDNETGDSVDGTTVGSLIEMLDRNSAIAQAFRMARYWCHSHSSVNVELRLLSKRKSLRKYNAPTVVEVAALITNNFGDGDPTRDIIVNTKDDGYHDKILYHRNTAGLGKRIVLPHTFIGGPRYMMQNYQDVMALCRAYGNPDMFITFMSNPKWPEINEMLVHVPGQRAHDRPEVGTKVFKLKLTELLEDLTKNKIFGESRVGPDRATIVIHENVPNGQADTTEKVTVIDEIKNYLNCRYLAPCEAVWCMLSFDIRCSYPSVMKQNFHLPNQQPVTLCDSDNLPALLEREGIASLLLPAGRTAHSREGGEDNEQCRDTVHWWENLSLGFIRKQDFNQWVLAIGDGKLPAKMKDKEDEPTWIQIPEKFLINASDSPIA</sequence>
<keyword evidence="2" id="KW-0378">Hydrolase</keyword>
<gene>
    <name evidence="2" type="ORF">Tci_002319</name>
</gene>